<organism evidence="8 9">
    <name type="scientific">Tetraparma gracilis</name>
    <dbReference type="NCBI Taxonomy" id="2962635"/>
    <lineage>
        <taxon>Eukaryota</taxon>
        <taxon>Sar</taxon>
        <taxon>Stramenopiles</taxon>
        <taxon>Ochrophyta</taxon>
        <taxon>Bolidophyceae</taxon>
        <taxon>Parmales</taxon>
        <taxon>Triparmaceae</taxon>
        <taxon>Tetraparma</taxon>
    </lineage>
</organism>
<evidence type="ECO:0000256" key="3">
    <source>
        <dbReference type="ARBA" id="ARBA00022982"/>
    </source>
</evidence>
<accession>A0ABQ6MV97</accession>
<evidence type="ECO:0000256" key="5">
    <source>
        <dbReference type="SAM" id="MobiDB-lite"/>
    </source>
</evidence>
<feature type="region of interest" description="Disordered" evidence="5">
    <location>
        <begin position="1"/>
        <end position="25"/>
    </location>
</feature>
<feature type="non-terminal residue" evidence="8">
    <location>
        <position position="1"/>
    </location>
</feature>
<feature type="domain" description="Rubredoxin-like" evidence="7">
    <location>
        <begin position="56"/>
        <end position="110"/>
    </location>
</feature>
<reference evidence="8 9" key="1">
    <citation type="journal article" date="2023" name="Commun. Biol.">
        <title>Genome analysis of Parmales, the sister group of diatoms, reveals the evolutionary specialization of diatoms from phago-mixotrophs to photoautotrophs.</title>
        <authorList>
            <person name="Ban H."/>
            <person name="Sato S."/>
            <person name="Yoshikawa S."/>
            <person name="Yamada K."/>
            <person name="Nakamura Y."/>
            <person name="Ichinomiya M."/>
            <person name="Sato N."/>
            <person name="Blanc-Mathieu R."/>
            <person name="Endo H."/>
            <person name="Kuwata A."/>
            <person name="Ogata H."/>
        </authorList>
    </citation>
    <scope>NUCLEOTIDE SEQUENCE [LARGE SCALE GENOMIC DNA]</scope>
</reference>
<dbReference type="CDD" id="cd00730">
    <property type="entry name" value="rubredoxin"/>
    <property type="match status" value="1"/>
</dbReference>
<gene>
    <name evidence="8" type="ORF">TeGR_g10760</name>
</gene>
<name>A0ABQ6MV97_9STRA</name>
<evidence type="ECO:0000256" key="4">
    <source>
        <dbReference type="ARBA" id="ARBA00023004"/>
    </source>
</evidence>
<dbReference type="PROSITE" id="PS50903">
    <property type="entry name" value="RUBREDOXIN_LIKE"/>
    <property type="match status" value="1"/>
</dbReference>
<dbReference type="InterPro" id="IPR024934">
    <property type="entry name" value="Rubredoxin-like_dom"/>
</dbReference>
<evidence type="ECO:0000259" key="7">
    <source>
        <dbReference type="PROSITE" id="PS50903"/>
    </source>
</evidence>
<keyword evidence="4" id="KW-0408">Iron</keyword>
<feature type="transmembrane region" description="Helical" evidence="6">
    <location>
        <begin position="137"/>
        <end position="156"/>
    </location>
</feature>
<dbReference type="Pfam" id="PF00301">
    <property type="entry name" value="Rubredoxin"/>
    <property type="match status" value="1"/>
</dbReference>
<keyword evidence="3" id="KW-0249">Electron transport</keyword>
<protein>
    <recommendedName>
        <fullName evidence="7">Rubredoxin-like domain-containing protein</fullName>
    </recommendedName>
</protein>
<evidence type="ECO:0000256" key="6">
    <source>
        <dbReference type="SAM" id="Phobius"/>
    </source>
</evidence>
<dbReference type="EMBL" id="BRYB01001784">
    <property type="protein sequence ID" value="GMI33666.1"/>
    <property type="molecule type" value="Genomic_DNA"/>
</dbReference>
<comment type="caution">
    <text evidence="8">The sequence shown here is derived from an EMBL/GenBank/DDBJ whole genome shotgun (WGS) entry which is preliminary data.</text>
</comment>
<evidence type="ECO:0000256" key="1">
    <source>
        <dbReference type="ARBA" id="ARBA00022448"/>
    </source>
</evidence>
<sequence>PDPPPPPPQDPSAPPPPPPGKAPTSQYAQEALDLQARKAARVAELKSQEVFIKRETGVFKCDNCGYEFDEAKGDAGLIGGQFAAGTKFADLPANYRCPTCRSSKDGFAPVVEEIAGFAVNQGYGFGTNAMTGGQKNLLIFGGLGAFFVLFLGGYGMS</sequence>
<evidence type="ECO:0000313" key="9">
    <source>
        <dbReference type="Proteomes" id="UP001165060"/>
    </source>
</evidence>
<evidence type="ECO:0000256" key="2">
    <source>
        <dbReference type="ARBA" id="ARBA00022723"/>
    </source>
</evidence>
<dbReference type="InterPro" id="IPR050526">
    <property type="entry name" value="Rubredoxin_ET"/>
</dbReference>
<keyword evidence="1" id="KW-0813">Transport</keyword>
<dbReference type="Proteomes" id="UP001165060">
    <property type="component" value="Unassembled WGS sequence"/>
</dbReference>
<dbReference type="InterPro" id="IPR024935">
    <property type="entry name" value="Rubredoxin_dom"/>
</dbReference>
<keyword evidence="2" id="KW-0479">Metal-binding</keyword>
<dbReference type="PANTHER" id="PTHR47627:SF1">
    <property type="entry name" value="RUBREDOXIN-1-RELATED"/>
    <property type="match status" value="1"/>
</dbReference>
<dbReference type="SUPFAM" id="SSF57802">
    <property type="entry name" value="Rubredoxin-like"/>
    <property type="match status" value="1"/>
</dbReference>
<keyword evidence="6" id="KW-0812">Transmembrane</keyword>
<proteinExistence type="predicted"/>
<keyword evidence="6" id="KW-0472">Membrane</keyword>
<keyword evidence="6" id="KW-1133">Transmembrane helix</keyword>
<dbReference type="PANTHER" id="PTHR47627">
    <property type="entry name" value="RUBREDOXIN"/>
    <property type="match status" value="1"/>
</dbReference>
<feature type="compositionally biased region" description="Pro residues" evidence="5">
    <location>
        <begin position="1"/>
        <end position="21"/>
    </location>
</feature>
<dbReference type="Gene3D" id="2.20.28.10">
    <property type="match status" value="1"/>
</dbReference>
<keyword evidence="9" id="KW-1185">Reference proteome</keyword>
<evidence type="ECO:0000313" key="8">
    <source>
        <dbReference type="EMBL" id="GMI33666.1"/>
    </source>
</evidence>